<dbReference type="GO" id="GO:0009055">
    <property type="term" value="F:electron transfer activity"/>
    <property type="evidence" value="ECO:0007669"/>
    <property type="project" value="InterPro"/>
</dbReference>
<protein>
    <recommendedName>
        <fullName evidence="11">Phytocyanin domain-containing protein</fullName>
    </recommendedName>
</protein>
<evidence type="ECO:0000256" key="6">
    <source>
        <dbReference type="ARBA" id="ARBA00035011"/>
    </source>
</evidence>
<evidence type="ECO:0000256" key="3">
    <source>
        <dbReference type="ARBA" id="ARBA00023136"/>
    </source>
</evidence>
<evidence type="ECO:0000313" key="13">
    <source>
        <dbReference type="Proteomes" id="UP001293593"/>
    </source>
</evidence>
<dbReference type="GO" id="GO:0005886">
    <property type="term" value="C:plasma membrane"/>
    <property type="evidence" value="ECO:0007669"/>
    <property type="project" value="TreeGrafter"/>
</dbReference>
<keyword evidence="5" id="KW-0325">Glycoprotein</keyword>
<keyword evidence="9" id="KW-0812">Transmembrane</keyword>
<proteinExistence type="inferred from homology"/>
<dbReference type="EMBL" id="JAWXYG010000012">
    <property type="protein sequence ID" value="KAK4257558.1"/>
    <property type="molecule type" value="Genomic_DNA"/>
</dbReference>
<feature type="transmembrane region" description="Helical" evidence="9">
    <location>
        <begin position="166"/>
        <end position="186"/>
    </location>
</feature>
<comment type="similarity">
    <text evidence="6">Belongs to the early nodulin-like (ENODL) family.</text>
</comment>
<evidence type="ECO:0000256" key="8">
    <source>
        <dbReference type="SAM" id="MobiDB-lite"/>
    </source>
</evidence>
<evidence type="ECO:0000256" key="7">
    <source>
        <dbReference type="ARBA" id="ARBA00037626"/>
    </source>
</evidence>
<dbReference type="PANTHER" id="PTHR33021">
    <property type="entry name" value="BLUE COPPER PROTEIN"/>
    <property type="match status" value="1"/>
</dbReference>
<dbReference type="SUPFAM" id="SSF49503">
    <property type="entry name" value="Cupredoxins"/>
    <property type="match status" value="1"/>
</dbReference>
<keyword evidence="9" id="KW-1133">Transmembrane helix</keyword>
<evidence type="ECO:0000256" key="10">
    <source>
        <dbReference type="SAM" id="SignalP"/>
    </source>
</evidence>
<dbReference type="Gene3D" id="2.60.40.420">
    <property type="entry name" value="Cupredoxins - blue copper proteins"/>
    <property type="match status" value="1"/>
</dbReference>
<evidence type="ECO:0000259" key="11">
    <source>
        <dbReference type="PROSITE" id="PS51485"/>
    </source>
</evidence>
<reference evidence="12" key="1">
    <citation type="submission" date="2023-10" db="EMBL/GenBank/DDBJ databases">
        <title>Chromosome-level genome of the transformable northern wattle, Acacia crassicarpa.</title>
        <authorList>
            <person name="Massaro I."/>
            <person name="Sinha N.R."/>
            <person name="Poethig S."/>
            <person name="Leichty A.R."/>
        </authorList>
    </citation>
    <scope>NUCLEOTIDE SEQUENCE</scope>
    <source>
        <strain evidence="12">Acra3RX</strain>
        <tissue evidence="12">Leaf</tissue>
    </source>
</reference>
<evidence type="ECO:0000256" key="5">
    <source>
        <dbReference type="ARBA" id="ARBA00023180"/>
    </source>
</evidence>
<comment type="subcellular location">
    <subcellularLocation>
        <location evidence="1">Endomembrane system</location>
    </subcellularLocation>
</comment>
<feature type="chain" id="PRO_5042030740" description="Phytocyanin domain-containing protein" evidence="10">
    <location>
        <begin position="30"/>
        <end position="189"/>
    </location>
</feature>
<dbReference type="InterPro" id="IPR039391">
    <property type="entry name" value="Phytocyanin-like"/>
</dbReference>
<dbReference type="AlphaFoldDB" id="A0AAE1MCM9"/>
<feature type="region of interest" description="Disordered" evidence="8">
    <location>
        <begin position="135"/>
        <end position="164"/>
    </location>
</feature>
<feature type="signal peptide" evidence="10">
    <location>
        <begin position="1"/>
        <end position="29"/>
    </location>
</feature>
<evidence type="ECO:0000256" key="9">
    <source>
        <dbReference type="SAM" id="Phobius"/>
    </source>
</evidence>
<dbReference type="PANTHER" id="PTHR33021:SF519">
    <property type="entry name" value="EARLY NODULIN-LIKE PROTEIN 10"/>
    <property type="match status" value="1"/>
</dbReference>
<feature type="compositionally biased region" description="Low complexity" evidence="8">
    <location>
        <begin position="153"/>
        <end position="164"/>
    </location>
</feature>
<comment type="caution">
    <text evidence="12">The sequence shown here is derived from an EMBL/GenBank/DDBJ whole genome shotgun (WGS) entry which is preliminary data.</text>
</comment>
<evidence type="ECO:0000256" key="2">
    <source>
        <dbReference type="ARBA" id="ARBA00022729"/>
    </source>
</evidence>
<accession>A0AAE1MCM9</accession>
<gene>
    <name evidence="12" type="ORF">QN277_007129</name>
</gene>
<keyword evidence="2 10" id="KW-0732">Signal</keyword>
<keyword evidence="13" id="KW-1185">Reference proteome</keyword>
<comment type="function">
    <text evidence="7">May act as a carbohydrate transporter.</text>
</comment>
<evidence type="ECO:0000256" key="1">
    <source>
        <dbReference type="ARBA" id="ARBA00004308"/>
    </source>
</evidence>
<dbReference type="InterPro" id="IPR008972">
    <property type="entry name" value="Cupredoxin"/>
</dbReference>
<organism evidence="12 13">
    <name type="scientific">Acacia crassicarpa</name>
    <name type="common">northern wattle</name>
    <dbReference type="NCBI Taxonomy" id="499986"/>
    <lineage>
        <taxon>Eukaryota</taxon>
        <taxon>Viridiplantae</taxon>
        <taxon>Streptophyta</taxon>
        <taxon>Embryophyta</taxon>
        <taxon>Tracheophyta</taxon>
        <taxon>Spermatophyta</taxon>
        <taxon>Magnoliopsida</taxon>
        <taxon>eudicotyledons</taxon>
        <taxon>Gunneridae</taxon>
        <taxon>Pentapetalae</taxon>
        <taxon>rosids</taxon>
        <taxon>fabids</taxon>
        <taxon>Fabales</taxon>
        <taxon>Fabaceae</taxon>
        <taxon>Caesalpinioideae</taxon>
        <taxon>mimosoid clade</taxon>
        <taxon>Acacieae</taxon>
        <taxon>Acacia</taxon>
    </lineage>
</organism>
<dbReference type="PROSITE" id="PS51485">
    <property type="entry name" value="PHYTOCYANIN"/>
    <property type="match status" value="1"/>
</dbReference>
<dbReference type="GO" id="GO:0012505">
    <property type="term" value="C:endomembrane system"/>
    <property type="evidence" value="ECO:0007669"/>
    <property type="project" value="UniProtKB-SubCell"/>
</dbReference>
<feature type="domain" description="Phytocyanin" evidence="11">
    <location>
        <begin position="30"/>
        <end position="134"/>
    </location>
</feature>
<evidence type="ECO:0000313" key="12">
    <source>
        <dbReference type="EMBL" id="KAK4257558.1"/>
    </source>
</evidence>
<name>A0AAE1MCM9_9FABA</name>
<dbReference type="InterPro" id="IPR003245">
    <property type="entry name" value="Phytocyanin_dom"/>
</dbReference>
<keyword evidence="3 9" id="KW-0472">Membrane</keyword>
<sequence>MASFSVDPTSESFLLCLMLAFLLIPSSKGHDYLVGGSQNSWTLPRPSPEYLSHWAHKRHFKVADSLLWKYDSKSESVLEVKEEDYKRCNIANPISKYSGGDTKVELNRTGSFYFISGADGHCQQGLRLDPVVHAGHHHGRHHQSPSPSPAPSPNGAAPAPKKNNGALGSGGGFVGLVTVLGVTLLVTMI</sequence>
<keyword evidence="4" id="KW-1015">Disulfide bond</keyword>
<dbReference type="FunFam" id="2.60.40.420:FF:000034">
    <property type="entry name" value="Cupredoxin superfamily protein"/>
    <property type="match status" value="1"/>
</dbReference>
<dbReference type="Proteomes" id="UP001293593">
    <property type="component" value="Unassembled WGS sequence"/>
</dbReference>
<evidence type="ECO:0000256" key="4">
    <source>
        <dbReference type="ARBA" id="ARBA00023157"/>
    </source>
</evidence>
<dbReference type="Pfam" id="PF02298">
    <property type="entry name" value="Cu_bind_like"/>
    <property type="match status" value="1"/>
</dbReference>